<evidence type="ECO:0000256" key="6">
    <source>
        <dbReference type="ARBA" id="ARBA00022840"/>
    </source>
</evidence>
<name>A0A6P6YHC1_DERPT</name>
<keyword evidence="7 9" id="KW-1133">Transmembrane helix</keyword>
<dbReference type="InterPro" id="IPR017871">
    <property type="entry name" value="ABC_transporter-like_CS"/>
</dbReference>
<comment type="subcellular location">
    <subcellularLocation>
        <location evidence="1">Membrane</location>
        <topology evidence="1">Multi-pass membrane protein</topology>
    </subcellularLocation>
</comment>
<evidence type="ECO:0000256" key="9">
    <source>
        <dbReference type="SAM" id="Phobius"/>
    </source>
</evidence>
<feature type="transmembrane region" description="Helical" evidence="9">
    <location>
        <begin position="1062"/>
        <end position="1085"/>
    </location>
</feature>
<dbReference type="InterPro" id="IPR003593">
    <property type="entry name" value="AAA+_ATPase"/>
</dbReference>
<feature type="transmembrane region" description="Helical" evidence="9">
    <location>
        <begin position="342"/>
        <end position="360"/>
    </location>
</feature>
<evidence type="ECO:0000256" key="2">
    <source>
        <dbReference type="ARBA" id="ARBA00005814"/>
    </source>
</evidence>
<dbReference type="Gene3D" id="3.40.50.300">
    <property type="entry name" value="P-loop containing nucleotide triphosphate hydrolases"/>
    <property type="match status" value="2"/>
</dbReference>
<evidence type="ECO:0000313" key="12">
    <source>
        <dbReference type="RefSeq" id="XP_027204670.1"/>
    </source>
</evidence>
<feature type="domain" description="ABC transporter" evidence="10">
    <location>
        <begin position="19"/>
        <end position="258"/>
    </location>
</feature>
<dbReference type="Pfam" id="PF00005">
    <property type="entry name" value="ABC_tran"/>
    <property type="match status" value="2"/>
</dbReference>
<evidence type="ECO:0000259" key="10">
    <source>
        <dbReference type="PROSITE" id="PS50893"/>
    </source>
</evidence>
<organism evidence="11 12">
    <name type="scientific">Dermatophagoides pteronyssinus</name>
    <name type="common">European house dust mite</name>
    <dbReference type="NCBI Taxonomy" id="6956"/>
    <lineage>
        <taxon>Eukaryota</taxon>
        <taxon>Metazoa</taxon>
        <taxon>Ecdysozoa</taxon>
        <taxon>Arthropoda</taxon>
        <taxon>Chelicerata</taxon>
        <taxon>Arachnida</taxon>
        <taxon>Acari</taxon>
        <taxon>Acariformes</taxon>
        <taxon>Sarcoptiformes</taxon>
        <taxon>Astigmata</taxon>
        <taxon>Psoroptidia</taxon>
        <taxon>Analgoidea</taxon>
        <taxon>Pyroglyphidae</taxon>
        <taxon>Dermatophagoidinae</taxon>
        <taxon>Dermatophagoides</taxon>
    </lineage>
</organism>
<keyword evidence="8 9" id="KW-0472">Membrane</keyword>
<dbReference type="InterPro" id="IPR027417">
    <property type="entry name" value="P-loop_NTPase"/>
</dbReference>
<dbReference type="InterPro" id="IPR003439">
    <property type="entry name" value="ABC_transporter-like_ATP-bd"/>
</dbReference>
<keyword evidence="11" id="KW-1185">Reference proteome</keyword>
<reference evidence="12" key="1">
    <citation type="submission" date="2025-08" db="UniProtKB">
        <authorList>
            <consortium name="RefSeq"/>
        </authorList>
    </citation>
    <scope>IDENTIFICATION</scope>
    <source>
        <strain evidence="12">Airmid</strain>
    </source>
</reference>
<evidence type="ECO:0000256" key="4">
    <source>
        <dbReference type="ARBA" id="ARBA00022692"/>
    </source>
</evidence>
<dbReference type="PANTHER" id="PTHR48041">
    <property type="entry name" value="ABC TRANSPORTER G FAMILY MEMBER 28"/>
    <property type="match status" value="1"/>
</dbReference>
<keyword evidence="4 9" id="KW-0812">Transmembrane</keyword>
<comment type="similarity">
    <text evidence="2">Belongs to the ABC transporter superfamily. ABCG family. Eye pigment precursor importer (TC 3.A.1.204) subfamily.</text>
</comment>
<dbReference type="Pfam" id="PF01061">
    <property type="entry name" value="ABC2_membrane"/>
    <property type="match status" value="1"/>
</dbReference>
<dbReference type="SMART" id="SM00382">
    <property type="entry name" value="AAA"/>
    <property type="match status" value="2"/>
</dbReference>
<dbReference type="GO" id="GO:0005524">
    <property type="term" value="F:ATP binding"/>
    <property type="evidence" value="ECO:0007669"/>
    <property type="project" value="UniProtKB-KW"/>
</dbReference>
<gene>
    <name evidence="12" type="primary">LOC113798350</name>
</gene>
<dbReference type="PANTHER" id="PTHR48041:SF91">
    <property type="entry name" value="ABC TRANSPORTER G FAMILY MEMBER 28"/>
    <property type="match status" value="1"/>
</dbReference>
<dbReference type="InterPro" id="IPR050352">
    <property type="entry name" value="ABCG_transporters"/>
</dbReference>
<keyword evidence="6" id="KW-0067">ATP-binding</keyword>
<evidence type="ECO:0000256" key="1">
    <source>
        <dbReference type="ARBA" id="ARBA00004141"/>
    </source>
</evidence>
<feature type="transmembrane region" description="Helical" evidence="9">
    <location>
        <begin position="598"/>
        <end position="622"/>
    </location>
</feature>
<feature type="transmembrane region" description="Helical" evidence="9">
    <location>
        <begin position="1244"/>
        <end position="1269"/>
    </location>
</feature>
<keyword evidence="3" id="KW-0813">Transport</keyword>
<dbReference type="GO" id="GO:0140359">
    <property type="term" value="F:ABC-type transporter activity"/>
    <property type="evidence" value="ECO:0007669"/>
    <property type="project" value="InterPro"/>
</dbReference>
<evidence type="ECO:0000256" key="7">
    <source>
        <dbReference type="ARBA" id="ARBA00022989"/>
    </source>
</evidence>
<protein>
    <submittedName>
        <fullName evidence="12">ABC transporter G family member 2-like</fullName>
    </submittedName>
</protein>
<feature type="domain" description="ABC transporter" evidence="10">
    <location>
        <begin position="691"/>
        <end position="927"/>
    </location>
</feature>
<evidence type="ECO:0000256" key="3">
    <source>
        <dbReference type="ARBA" id="ARBA00022448"/>
    </source>
</evidence>
<dbReference type="OrthoDB" id="6489438at2759"/>
<feature type="transmembrane region" description="Helical" evidence="9">
    <location>
        <begin position="516"/>
        <end position="537"/>
    </location>
</feature>
<feature type="transmembrane region" description="Helical" evidence="9">
    <location>
        <begin position="1134"/>
        <end position="1156"/>
    </location>
</feature>
<keyword evidence="5" id="KW-0547">Nucleotide-binding</keyword>
<dbReference type="Proteomes" id="UP000515146">
    <property type="component" value="Unplaced"/>
</dbReference>
<feature type="transmembrane region" description="Helical" evidence="9">
    <location>
        <begin position="1168"/>
        <end position="1189"/>
    </location>
</feature>
<feature type="transmembrane region" description="Helical" evidence="9">
    <location>
        <begin position="443"/>
        <end position="468"/>
    </location>
</feature>
<sequence>MDKNEKLKKVSIAWRNLRYEANSLLFGRDRKIILRRLNGHLNYQSLNGFLGPSGAGKTTLLNCLNGTLRGTGLSTDSEIYFDRSGNQQTPIIRSIEQHVQETIIGKMTIRQVLQYAFRFKNNRKDFSKMDHHIEQILKEIQLDETILDNQFEKCSGGEQKRVAIAQELMSLQQPNFLFMDEPTTGLDSNSALLVMQCLRRLADHNDHLTILVSIHAPSSDILNLFDQLYILAKGGVCIYFDSPKNLKIKLHQNYREEFREDRPPIENYLKIACEGIDNTGVQRLANLNLEEQREKLSILNLEEKLDLINTIPNNRKTFNIGDSLLNLHRMTNLIFIIERAKLLKHFLIFFSFFILISLSFKQSIVRPNTCYRIDDYYDGDETNSTCFEQLQDKQLVDQYRLYIAMGNAISGFAVACLTVLEFMPLIKIFHNEHRNNWYSLGAFYWSFMAVKTLEISIMSTYITGMTYFFIDHTYVDDNQLNFNRFGHYLLFIMIQYIYIESYGFILSSLISYQEIVLILNIVIVQTIQMFSGLMFSIEKMNKPILSLISNIMMSSVAQNGLMYSLNVLDRCDMETELSYALVDYGIDQNKIYTDLIKIIAATLAIRIATFGVMYIRFSNLYVKINSSRSTRKNDELVSIDYNDSSIEMMKIDSKEITRHKEDKELEFEEFTRGKIMVAWRSVTLFASNSIYEIRSVDEISDRSKLILRNLNGQFRFGTLNALMGPSGAGKTSLLKVLNGQMKTKLCKESQFYLTKYCPTRVCYLTQEVSNHLIPGLTALQSLIYASRLKNVREESNTNHESIARNILNKLGIADTADTYVQRCSGGERKRLALGLELTSLRMPNLICIDEPTSGLDSNSAEALVACLARLARIHDLTIITSIHQPNIETLMMFDQLYVLALGGVCVYSGKPSDIQHNLPCDSNFEDLSPIERLIKYSCNNYKDLQVKDLSRLADEKILTEHQDVLTDTVFVIDGIPTNRNRFSLQSCWIWILRYIMFVRGYQWIPMAVFSYLSIYLAILLLFMFDSKMVNSDGCFNPQEDLNITCNRTKEDDDKIFDLEMSFRYIIVCPNTLIAIYMVQTSYLFSNDIRYFWNEFRNGWYSTGAFYFSRIIIEWIHIALTMIIFIYMIDIYETILPGIYCWLYVIFLLGIISIQGIGNILAILTNGKLTILVVSIPCIQTLLAFLGNVATPVKQLHYFFQFLSLFSPSRFINESFVMLQYGFDRCRPKEIQVILYHLRIEHDEHFYFCIIMLIIQAIFYHLVAFLLIMIRSNPFESRKHRAEKILKHHKSMKRSNVFIPGLGCDNHFVIRTIQV</sequence>
<dbReference type="GO" id="GO:0016020">
    <property type="term" value="C:membrane"/>
    <property type="evidence" value="ECO:0007669"/>
    <property type="project" value="UniProtKB-SubCell"/>
</dbReference>
<accession>A0A6P6YHC1</accession>
<dbReference type="InterPro" id="IPR013525">
    <property type="entry name" value="ABC2_TM"/>
</dbReference>
<proteinExistence type="inferred from homology"/>
<feature type="transmembrane region" description="Helical" evidence="9">
    <location>
        <begin position="401"/>
        <end position="423"/>
    </location>
</feature>
<evidence type="ECO:0000256" key="5">
    <source>
        <dbReference type="ARBA" id="ARBA00022741"/>
    </source>
</evidence>
<dbReference type="PROSITE" id="PS00211">
    <property type="entry name" value="ABC_TRANSPORTER_1"/>
    <property type="match status" value="2"/>
</dbReference>
<dbReference type="RefSeq" id="XP_027204670.1">
    <property type="nucleotide sequence ID" value="XM_027348869.1"/>
</dbReference>
<dbReference type="KEGG" id="dpte:113798350"/>
<dbReference type="SUPFAM" id="SSF52540">
    <property type="entry name" value="P-loop containing nucleoside triphosphate hydrolases"/>
    <property type="match status" value="2"/>
</dbReference>
<dbReference type="GO" id="GO:0016887">
    <property type="term" value="F:ATP hydrolysis activity"/>
    <property type="evidence" value="ECO:0007669"/>
    <property type="project" value="InterPro"/>
</dbReference>
<feature type="transmembrane region" description="Helical" evidence="9">
    <location>
        <begin position="1106"/>
        <end position="1128"/>
    </location>
</feature>
<evidence type="ECO:0000313" key="11">
    <source>
        <dbReference type="Proteomes" id="UP000515146"/>
    </source>
</evidence>
<dbReference type="InParanoid" id="A0A6P6YHC1"/>
<feature type="transmembrane region" description="Helical" evidence="9">
    <location>
        <begin position="1003"/>
        <end position="1024"/>
    </location>
</feature>
<evidence type="ECO:0000256" key="8">
    <source>
        <dbReference type="ARBA" id="ARBA00023136"/>
    </source>
</evidence>
<feature type="transmembrane region" description="Helical" evidence="9">
    <location>
        <begin position="488"/>
        <end position="510"/>
    </location>
</feature>
<dbReference type="PROSITE" id="PS50893">
    <property type="entry name" value="ABC_TRANSPORTER_2"/>
    <property type="match status" value="2"/>
</dbReference>